<evidence type="ECO:0000256" key="3">
    <source>
        <dbReference type="ARBA" id="ARBA00023015"/>
    </source>
</evidence>
<dbReference type="PANTHER" id="PTHR46221:SF4">
    <property type="entry name" value="FERM AND PDZ DOMAIN-CONTAINING PROTEIN 4"/>
    <property type="match status" value="1"/>
</dbReference>
<feature type="region of interest" description="Disordered" evidence="6">
    <location>
        <begin position="1290"/>
        <end position="1342"/>
    </location>
</feature>
<feature type="compositionally biased region" description="Polar residues" evidence="6">
    <location>
        <begin position="1045"/>
        <end position="1060"/>
    </location>
</feature>
<dbReference type="GO" id="GO:0010468">
    <property type="term" value="P:regulation of gene expression"/>
    <property type="evidence" value="ECO:0007669"/>
    <property type="project" value="UniProtKB-ARBA"/>
</dbReference>
<dbReference type="CDD" id="cd13183">
    <property type="entry name" value="FERM_C_FRMPD1_FRMPD3_FRMPD4"/>
    <property type="match status" value="1"/>
</dbReference>
<dbReference type="FunFam" id="2.30.29.30:FF:000066">
    <property type="entry name" value="FERM and PDZ domain-containing protein 4"/>
    <property type="match status" value="1"/>
</dbReference>
<dbReference type="SUPFAM" id="SSF54160">
    <property type="entry name" value="Chromo domain-like"/>
    <property type="match status" value="1"/>
</dbReference>
<dbReference type="InterPro" id="IPR035963">
    <property type="entry name" value="FERM_2"/>
</dbReference>
<dbReference type="FunFam" id="3.10.20.90:FF:000203">
    <property type="entry name" value="FERM and PDZ domain containing 1"/>
    <property type="match status" value="1"/>
</dbReference>
<dbReference type="GO" id="GO:0072487">
    <property type="term" value="C:MSL complex"/>
    <property type="evidence" value="ECO:0007669"/>
    <property type="project" value="UniProtKB-ARBA"/>
</dbReference>
<evidence type="ECO:0000256" key="5">
    <source>
        <dbReference type="ARBA" id="ARBA00023242"/>
    </source>
</evidence>
<feature type="compositionally biased region" description="Low complexity" evidence="6">
    <location>
        <begin position="420"/>
        <end position="430"/>
    </location>
</feature>
<dbReference type="InterPro" id="IPR016197">
    <property type="entry name" value="Chromo-like_dom_sf"/>
</dbReference>
<dbReference type="PANTHER" id="PTHR46221">
    <property type="entry name" value="FERM AND PDZ DOMAIN-CONTAINING PROTEIN FAMILY MEMBER"/>
    <property type="match status" value="1"/>
</dbReference>
<dbReference type="SMART" id="SM00298">
    <property type="entry name" value="CHROMO"/>
    <property type="match status" value="1"/>
</dbReference>
<dbReference type="InterPro" id="IPR029071">
    <property type="entry name" value="Ubiquitin-like_domsf"/>
</dbReference>
<feature type="region of interest" description="Disordered" evidence="6">
    <location>
        <begin position="410"/>
        <end position="443"/>
    </location>
</feature>
<reference evidence="9" key="2">
    <citation type="submission" date="2025-09" db="UniProtKB">
        <authorList>
            <consortium name="Ensembl"/>
        </authorList>
    </citation>
    <scope>IDENTIFICATION</scope>
</reference>
<feature type="region of interest" description="Disordered" evidence="6">
    <location>
        <begin position="1201"/>
        <end position="1234"/>
    </location>
</feature>
<dbReference type="FunFam" id="1.10.274.30:FF:000003">
    <property type="entry name" value="Male-specific lethal 3 homolog"/>
    <property type="match status" value="1"/>
</dbReference>
<dbReference type="SMART" id="SM00228">
    <property type="entry name" value="PDZ"/>
    <property type="match status" value="1"/>
</dbReference>
<feature type="compositionally biased region" description="Acidic residues" evidence="6">
    <location>
        <begin position="1202"/>
        <end position="1216"/>
    </location>
</feature>
<feature type="compositionally biased region" description="Acidic residues" evidence="6">
    <location>
        <begin position="1269"/>
        <end position="1279"/>
    </location>
</feature>
<evidence type="ECO:0000259" key="8">
    <source>
        <dbReference type="PROSITE" id="PS50106"/>
    </source>
</evidence>
<dbReference type="Gene3D" id="1.10.274.30">
    <property type="entry name" value="MRG domain"/>
    <property type="match status" value="2"/>
</dbReference>
<feature type="region of interest" description="Disordered" evidence="6">
    <location>
        <begin position="91"/>
        <end position="156"/>
    </location>
</feature>
<dbReference type="Proteomes" id="UP000694389">
    <property type="component" value="Unassembled WGS sequence"/>
</dbReference>
<feature type="compositionally biased region" description="Polar residues" evidence="6">
    <location>
        <begin position="359"/>
        <end position="374"/>
    </location>
</feature>
<dbReference type="Pfam" id="PF21989">
    <property type="entry name" value="RA_2"/>
    <property type="match status" value="1"/>
</dbReference>
<feature type="compositionally biased region" description="Basic and acidic residues" evidence="6">
    <location>
        <begin position="1332"/>
        <end position="1342"/>
    </location>
</feature>
<feature type="compositionally biased region" description="Polar residues" evidence="6">
    <location>
        <begin position="1623"/>
        <end position="1637"/>
    </location>
</feature>
<dbReference type="Pfam" id="PF00373">
    <property type="entry name" value="FERM_M"/>
    <property type="match status" value="1"/>
</dbReference>
<dbReference type="InterPro" id="IPR019749">
    <property type="entry name" value="Band_41_domain"/>
</dbReference>
<protein>
    <submittedName>
        <fullName evidence="9">FERM and PDZ domain containing 4</fullName>
    </submittedName>
</protein>
<proteinExistence type="predicted"/>
<feature type="compositionally biased region" description="Low complexity" evidence="6">
    <location>
        <begin position="1386"/>
        <end position="1399"/>
    </location>
</feature>
<feature type="region of interest" description="Disordered" evidence="6">
    <location>
        <begin position="1360"/>
        <end position="1405"/>
    </location>
</feature>
<feature type="domain" description="FERM" evidence="7">
    <location>
        <begin position="702"/>
        <end position="1017"/>
    </location>
</feature>
<comment type="subcellular location">
    <subcellularLocation>
        <location evidence="1">Nucleus</location>
    </subcellularLocation>
</comment>
<evidence type="ECO:0000259" key="7">
    <source>
        <dbReference type="PROSITE" id="PS50057"/>
    </source>
</evidence>
<dbReference type="SUPFAM" id="SSF54236">
    <property type="entry name" value="Ubiquitin-like"/>
    <property type="match status" value="1"/>
</dbReference>
<feature type="region of interest" description="Disordered" evidence="6">
    <location>
        <begin position="1684"/>
        <end position="1792"/>
    </location>
</feature>
<dbReference type="Pfam" id="PF21477">
    <property type="entry name" value="FERM_C_FAK1"/>
    <property type="match status" value="1"/>
</dbReference>
<dbReference type="Gene3D" id="2.30.30.140">
    <property type="match status" value="1"/>
</dbReference>
<dbReference type="SUPFAM" id="SSF50729">
    <property type="entry name" value="PH domain-like"/>
    <property type="match status" value="1"/>
</dbReference>
<keyword evidence="3" id="KW-0805">Transcription regulation</keyword>
<feature type="compositionally biased region" description="Polar residues" evidence="6">
    <location>
        <begin position="1471"/>
        <end position="1501"/>
    </location>
</feature>
<dbReference type="Pfam" id="PF22732">
    <property type="entry name" value="MSL3_chromo-like"/>
    <property type="match status" value="1"/>
</dbReference>
<dbReference type="InterPro" id="IPR053820">
    <property type="entry name" value="MSL3_chromo-like"/>
</dbReference>
<dbReference type="InterPro" id="IPR049385">
    <property type="entry name" value="FAK1-like_FERM_C"/>
</dbReference>
<feature type="region of interest" description="Disordered" evidence="6">
    <location>
        <begin position="1623"/>
        <end position="1644"/>
    </location>
</feature>
<feature type="compositionally biased region" description="Polar residues" evidence="6">
    <location>
        <begin position="1070"/>
        <end position="1079"/>
    </location>
</feature>
<dbReference type="InterPro" id="IPR014352">
    <property type="entry name" value="FERM/acyl-CoA-bd_prot_sf"/>
</dbReference>
<dbReference type="FunFam" id="2.30.42.10:FF:000053">
    <property type="entry name" value="FERM and PDZ domain-containing protein 4"/>
    <property type="match status" value="1"/>
</dbReference>
<dbReference type="InterPro" id="IPR000953">
    <property type="entry name" value="Chromo/chromo_shadow_dom"/>
</dbReference>
<evidence type="ECO:0000313" key="10">
    <source>
        <dbReference type="Proteomes" id="UP000694389"/>
    </source>
</evidence>
<dbReference type="GeneTree" id="ENSGT00950000183035"/>
<feature type="compositionally biased region" description="Basic residues" evidence="6">
    <location>
        <begin position="91"/>
        <end position="106"/>
    </location>
</feature>
<dbReference type="InterPro" id="IPR041779">
    <property type="entry name" value="FRMPD1/3/4_FERM_C"/>
</dbReference>
<feature type="compositionally biased region" description="Basic and acidic residues" evidence="6">
    <location>
        <begin position="1522"/>
        <end position="1538"/>
    </location>
</feature>
<evidence type="ECO:0000256" key="1">
    <source>
        <dbReference type="ARBA" id="ARBA00004123"/>
    </source>
</evidence>
<dbReference type="Gene3D" id="3.10.20.90">
    <property type="entry name" value="Phosphatidylinositol 3-kinase Catalytic Subunit, Chain A, domain 1"/>
    <property type="match status" value="1"/>
</dbReference>
<feature type="region of interest" description="Disordered" evidence="6">
    <location>
        <begin position="299"/>
        <end position="394"/>
    </location>
</feature>
<keyword evidence="2" id="KW-0156">Chromatin regulator</keyword>
<gene>
    <name evidence="9" type="primary">LOC127378681</name>
</gene>
<feature type="region of interest" description="Disordered" evidence="6">
    <location>
        <begin position="1260"/>
        <end position="1279"/>
    </location>
</feature>
<reference evidence="9" key="1">
    <citation type="submission" date="2025-08" db="UniProtKB">
        <authorList>
            <consortium name="Ensembl"/>
        </authorList>
    </citation>
    <scope>IDENTIFICATION</scope>
</reference>
<dbReference type="CDD" id="cd18983">
    <property type="entry name" value="CBD_MSL3_like"/>
    <property type="match status" value="1"/>
</dbReference>
<keyword evidence="4" id="KW-0804">Transcription</keyword>
<dbReference type="Pfam" id="PF00595">
    <property type="entry name" value="PDZ"/>
    <property type="match status" value="1"/>
</dbReference>
<dbReference type="Ensembl" id="ENSDLAT00005060009.2">
    <property type="protein sequence ID" value="ENSDLAP00005056548.1"/>
    <property type="gene ID" value="ENSDLAG00005023936.2"/>
</dbReference>
<dbReference type="InterPro" id="IPR011993">
    <property type="entry name" value="PH-like_dom_sf"/>
</dbReference>
<dbReference type="InterPro" id="IPR019748">
    <property type="entry name" value="FERM_central"/>
</dbReference>
<evidence type="ECO:0000256" key="2">
    <source>
        <dbReference type="ARBA" id="ARBA00022853"/>
    </source>
</evidence>
<dbReference type="Gene3D" id="2.30.29.30">
    <property type="entry name" value="Pleckstrin-homology domain (PH domain)/Phosphotyrosine-binding domain (PTB)"/>
    <property type="match status" value="1"/>
</dbReference>
<feature type="compositionally biased region" description="Polar residues" evidence="6">
    <location>
        <begin position="1684"/>
        <end position="1697"/>
    </location>
</feature>
<evidence type="ECO:0000256" key="4">
    <source>
        <dbReference type="ARBA" id="ARBA00023163"/>
    </source>
</evidence>
<dbReference type="GO" id="GO:0005634">
    <property type="term" value="C:nucleus"/>
    <property type="evidence" value="ECO:0007669"/>
    <property type="project" value="UniProtKB-SubCell"/>
</dbReference>
<sequence length="1792" mass="197864">MNSRGIKYQFHKGERVLCFEPDPTKAKVLYDAKVLDVLIGTDEHGRRIPKYLIHFNGWNRSWDRWAAEDHVLRDTEENRKLQHKLARKALGRMKRKGWAKRRRRQSGTKSSLKTLPKEDDSDDACLISSSESSDGDDSDPDSSNSGDSTFSEDINKMRVEPDLNVKRECEEKVVHVDINIPDILKKKLEDDCFYINKRKKLVMVPCQTNVVHILESYVKHFAINKAFMANERYRRQQTTTQSSSPQPIPPEKSEELCKEMVDGLRITFDFTLPMILLYPCEQAQFKKVSSSRVFLAVNESSPCSSNAQRERSPSPLGHNPPTPQSTDSQPALSDISATTPTAPTPTPKRRRHPDMDCISYQSQSLRRSTRNTSGGDRPAEGSSGGGGSATASPQLKRRLVDTSSQPKFFLNLDRKTPVHSGSSSPLPLTPSKERSGPFYGLESRRNNELNEVLSWKLTPDNYPLNDQLPPPSYLYGAQHLLRLFVKLPEILGKMQIPERNLRALVKHLELFLSHKNKMSGWPPPGPGPWGGLQGPPYSWDSMNSTREGRDCLTTQVSQSSSLEEVHLDGVPPAPRLVEMRRDPVLGFGFVAGSEKPVVVRSVTPGGPSEGKLLPGDEIIMINDEPVSSAPRERVIDLVRSCKESIMLTVVQPYPSPKSAFISAAKKAMLKSNPVKVRFAEEVIINGQVPNPVKDNSLLFMPNVLKVYLENGQTKSFRFDSSTSIKDVILTLQEKLSIKCIEHFSLVLEQRTEGSGSKLLLLHEQEMLSQVTQRPGSDKMKCFFRVSFVPRDPVELLRRDAVAFEYLYVQSCNDVVLERFGPELKYDAALRLAALQMYILTMTTRQSQKVSLKYIQKEWGLSLFLPPAVLSSMKEKNIKKALTHILKTNQNLVPPGKKLTALQAKVHYLRYLSELRLYGGREFKSILLQGEKQTDVMLLVGPRYGISHVINTRTNLVALLADFSHVNRIEILTEDETNVRLELHVLDVRPITLIMDSSDAMNLACLTAGYYRLLVDSRRSIFSMPHSNSTGGDDNSQDRVLEWPYSTSLGNNEEPSPSQEEVYSRDAEYSDNGQRENSISPYFHEPQNPDRDLGTRRSPLPPPLPPATRHKPQDSPRSSKVSFIFGGDPPLNKPKNLGYERLLESPEVPEHRPPYLHNNTDFRPQDRVPFQFSGLAHVYSNIISEEGGEEPLLRDLFYRDTTDDAEDDDDASCEEDSTGGTPVGDDRGGGDENCGNQGGGLATAAGKATFLALSGSTDDIIDLTSLPPPEGDDGVDDEEDDTLLETLNLAIAAPPPGFRDSSDEDTAPEGRPLSTHENDDIPVSLIDAIPTHGEGEGSRGGERKLENAVMNTLQALEALSVSEQRPPPPPPSSSNPGVYTSRGFSPESSSDSGNETNSSEMTEISELAATHRLSESHMRLLVATREGYQPLLEEKTEFPVSPSTGGTIQKKPRTPTRHLQPPAVPPRRSPLLDTTSSGPDSLEVRSQTNLSTTLQRPSSTTPGGKHHKKSADSSGKYNTFSTREGHRGESSGSRNRLDLNQRTSFCEQGESQRRQNSFLAENSAAEGFAMNSLPHDHHRIPRPPSSTSDHMLDVVNLGDCGADNGAAAAEQDEHLVVASLLSPSKKSRSVGSDQGSDIQSDHPPISRQQSVARLCEYHLAKRISNLQGEAHSSLQGSLCSSLDAGGSTNSSACATPTDSPLGPGAVESKHHHLQRHPLSSSSSSLLRVVNYEDSKPGIPRGIPVQSAQGKDLHPHADPALLRKMLPNIHPPAPGAEPGRPSSATPSKHKETTV</sequence>
<accession>A0A8C4IHJ7</accession>
<dbReference type="PROSITE" id="PS50057">
    <property type="entry name" value="FERM_3"/>
    <property type="match status" value="1"/>
</dbReference>
<dbReference type="GO" id="GO:0006325">
    <property type="term" value="P:chromatin organization"/>
    <property type="evidence" value="ECO:0007669"/>
    <property type="project" value="UniProtKB-KW"/>
</dbReference>
<dbReference type="InterPro" id="IPR026541">
    <property type="entry name" value="MRG_dom"/>
</dbReference>
<dbReference type="Gene3D" id="2.30.42.10">
    <property type="match status" value="1"/>
</dbReference>
<dbReference type="InterPro" id="IPR001478">
    <property type="entry name" value="PDZ"/>
</dbReference>
<dbReference type="InterPro" id="IPR038217">
    <property type="entry name" value="MRG_C_sf"/>
</dbReference>
<dbReference type="CDD" id="cd06769">
    <property type="entry name" value="PDZ_FRMPD1_3_4-like"/>
    <property type="match status" value="1"/>
</dbReference>
<dbReference type="FunFam" id="2.30.30.140:FF:000042">
    <property type="entry name" value="male-specific lethal 3 homolog"/>
    <property type="match status" value="1"/>
</dbReference>
<dbReference type="Gene3D" id="1.20.80.10">
    <property type="match status" value="1"/>
</dbReference>
<feature type="region of interest" description="Disordered" evidence="6">
    <location>
        <begin position="1432"/>
        <end position="1540"/>
    </location>
</feature>
<dbReference type="InterPro" id="IPR000299">
    <property type="entry name" value="FERM_domain"/>
</dbReference>
<dbReference type="Pfam" id="PF05712">
    <property type="entry name" value="MRG"/>
    <property type="match status" value="1"/>
</dbReference>
<evidence type="ECO:0000256" key="6">
    <source>
        <dbReference type="SAM" id="MobiDB-lite"/>
    </source>
</evidence>
<keyword evidence="10" id="KW-1185">Reference proteome</keyword>
<name>A0A8C4IHJ7_DICLA</name>
<dbReference type="PROSITE" id="PS51640">
    <property type="entry name" value="MRG"/>
    <property type="match status" value="1"/>
</dbReference>
<keyword evidence="5" id="KW-0539">Nucleus</keyword>
<dbReference type="SMART" id="SM00295">
    <property type="entry name" value="B41"/>
    <property type="match status" value="1"/>
</dbReference>
<organism evidence="9 10">
    <name type="scientific">Dicentrarchus labrax</name>
    <name type="common">European seabass</name>
    <name type="synonym">Morone labrax</name>
    <dbReference type="NCBI Taxonomy" id="13489"/>
    <lineage>
        <taxon>Eukaryota</taxon>
        <taxon>Metazoa</taxon>
        <taxon>Chordata</taxon>
        <taxon>Craniata</taxon>
        <taxon>Vertebrata</taxon>
        <taxon>Euteleostomi</taxon>
        <taxon>Actinopterygii</taxon>
        <taxon>Neopterygii</taxon>
        <taxon>Teleostei</taxon>
        <taxon>Neoteleostei</taxon>
        <taxon>Acanthomorphata</taxon>
        <taxon>Eupercaria</taxon>
        <taxon>Moronidae</taxon>
        <taxon>Dicentrarchus</taxon>
    </lineage>
</organism>
<feature type="region of interest" description="Disordered" evidence="6">
    <location>
        <begin position="1045"/>
        <end position="1136"/>
    </location>
</feature>
<dbReference type="PROSITE" id="PS50106">
    <property type="entry name" value="PDZ"/>
    <property type="match status" value="1"/>
</dbReference>
<dbReference type="InterPro" id="IPR036034">
    <property type="entry name" value="PDZ_sf"/>
</dbReference>
<dbReference type="SUPFAM" id="SSF47031">
    <property type="entry name" value="Second domain of FERM"/>
    <property type="match status" value="1"/>
</dbReference>
<evidence type="ECO:0000313" key="9">
    <source>
        <dbReference type="Ensembl" id="ENSDLAP00005056548.1"/>
    </source>
</evidence>
<feature type="domain" description="PDZ" evidence="8">
    <location>
        <begin position="576"/>
        <end position="653"/>
    </location>
</feature>
<dbReference type="SUPFAM" id="SSF50156">
    <property type="entry name" value="PDZ domain-like"/>
    <property type="match status" value="1"/>
</dbReference>
<feature type="compositionally biased region" description="Polar residues" evidence="6">
    <location>
        <begin position="1511"/>
        <end position="1521"/>
    </location>
</feature>
<dbReference type="CDD" id="cd14473">
    <property type="entry name" value="FERM_B-lobe"/>
    <property type="match status" value="1"/>
</dbReference>